<keyword evidence="3 6" id="KW-1133">Transmembrane helix</keyword>
<dbReference type="InterPro" id="IPR052263">
    <property type="entry name" value="GPI_Anchor_Biosynth"/>
</dbReference>
<dbReference type="GO" id="GO:0005783">
    <property type="term" value="C:endoplasmic reticulum"/>
    <property type="evidence" value="ECO:0007669"/>
    <property type="project" value="TreeGrafter"/>
</dbReference>
<evidence type="ECO:0000256" key="3">
    <source>
        <dbReference type="ARBA" id="ARBA00022989"/>
    </source>
</evidence>
<keyword evidence="9" id="KW-1185">Reference proteome</keyword>
<feature type="region of interest" description="Disordered" evidence="5">
    <location>
        <begin position="1"/>
        <end position="89"/>
    </location>
</feature>
<evidence type="ECO:0000313" key="8">
    <source>
        <dbReference type="EMBL" id="SPO02355.1"/>
    </source>
</evidence>
<dbReference type="Pfam" id="PF08510">
    <property type="entry name" value="PIG-P"/>
    <property type="match status" value="1"/>
</dbReference>
<dbReference type="GO" id="GO:0016020">
    <property type="term" value="C:membrane"/>
    <property type="evidence" value="ECO:0007669"/>
    <property type="project" value="UniProtKB-SubCell"/>
</dbReference>
<dbReference type="Proteomes" id="UP001187682">
    <property type="component" value="Unassembled WGS sequence"/>
</dbReference>
<comment type="caution">
    <text evidence="8">The sequence shown here is derived from an EMBL/GenBank/DDBJ whole genome shotgun (WGS) entry which is preliminary data.</text>
</comment>
<evidence type="ECO:0000313" key="9">
    <source>
        <dbReference type="Proteomes" id="UP001187682"/>
    </source>
</evidence>
<feature type="transmembrane region" description="Helical" evidence="6">
    <location>
        <begin position="190"/>
        <end position="211"/>
    </location>
</feature>
<evidence type="ECO:0000256" key="4">
    <source>
        <dbReference type="ARBA" id="ARBA00023136"/>
    </source>
</evidence>
<evidence type="ECO:0000259" key="7">
    <source>
        <dbReference type="Pfam" id="PF08510"/>
    </source>
</evidence>
<proteinExistence type="predicted"/>
<gene>
    <name evidence="8" type="ORF">DNG_05028</name>
</gene>
<keyword evidence="4 6" id="KW-0472">Membrane</keyword>
<dbReference type="PANTHER" id="PTHR46346">
    <property type="entry name" value="PHOSPHATIDYLINOSITOL N-ACETYLGLUCOSAMINYLTRANSFERASE SUBUNIT P"/>
    <property type="match status" value="1"/>
</dbReference>
<dbReference type="AlphaFoldDB" id="A0AAE8SV46"/>
<feature type="compositionally biased region" description="Basic and acidic residues" evidence="5">
    <location>
        <begin position="72"/>
        <end position="87"/>
    </location>
</feature>
<dbReference type="InterPro" id="IPR013717">
    <property type="entry name" value="PIG-P"/>
</dbReference>
<feature type="compositionally biased region" description="Low complexity" evidence="5">
    <location>
        <begin position="115"/>
        <end position="131"/>
    </location>
</feature>
<accession>A0AAE8SV46</accession>
<evidence type="ECO:0000256" key="1">
    <source>
        <dbReference type="ARBA" id="ARBA00004141"/>
    </source>
</evidence>
<reference evidence="8" key="1">
    <citation type="submission" date="2018-03" db="EMBL/GenBank/DDBJ databases">
        <authorList>
            <person name="Guldener U."/>
        </authorList>
    </citation>
    <scope>NUCLEOTIDE SEQUENCE</scope>
</reference>
<dbReference type="PANTHER" id="PTHR46346:SF1">
    <property type="entry name" value="PHOSPHATIDYLINOSITOL N-ACETYLGLUCOSAMINYLTRANSFERASE SUBUNIT P"/>
    <property type="match status" value="1"/>
</dbReference>
<organism evidence="8 9">
    <name type="scientific">Cephalotrichum gorgonifer</name>
    <dbReference type="NCBI Taxonomy" id="2041049"/>
    <lineage>
        <taxon>Eukaryota</taxon>
        <taxon>Fungi</taxon>
        <taxon>Dikarya</taxon>
        <taxon>Ascomycota</taxon>
        <taxon>Pezizomycotina</taxon>
        <taxon>Sordariomycetes</taxon>
        <taxon>Hypocreomycetidae</taxon>
        <taxon>Microascales</taxon>
        <taxon>Microascaceae</taxon>
        <taxon>Cephalotrichum</taxon>
    </lineage>
</organism>
<feature type="compositionally biased region" description="Basic residues" evidence="5">
    <location>
        <begin position="34"/>
        <end position="43"/>
    </location>
</feature>
<protein>
    <submittedName>
        <fullName evidence="8">Related to pigp_human</fullName>
    </submittedName>
</protein>
<comment type="subcellular location">
    <subcellularLocation>
        <location evidence="1">Membrane</location>
        <topology evidence="1">Multi-pass membrane protein</topology>
    </subcellularLocation>
</comment>
<evidence type="ECO:0000256" key="6">
    <source>
        <dbReference type="SAM" id="Phobius"/>
    </source>
</evidence>
<evidence type="ECO:0000256" key="5">
    <source>
        <dbReference type="SAM" id="MobiDB-lite"/>
    </source>
</evidence>
<feature type="transmembrane region" description="Helical" evidence="6">
    <location>
        <begin position="231"/>
        <end position="254"/>
    </location>
</feature>
<name>A0AAE8SV46_9PEZI</name>
<dbReference type="GO" id="GO:0006506">
    <property type="term" value="P:GPI anchor biosynthetic process"/>
    <property type="evidence" value="ECO:0007669"/>
    <property type="project" value="TreeGrafter"/>
</dbReference>
<dbReference type="EMBL" id="ONZQ02000006">
    <property type="protein sequence ID" value="SPO02355.1"/>
    <property type="molecule type" value="Genomic_DNA"/>
</dbReference>
<feature type="region of interest" description="Disordered" evidence="5">
    <location>
        <begin position="154"/>
        <end position="174"/>
    </location>
</feature>
<sequence length="348" mass="38554">MANREDEGHWPTFSPSIHHQLHHQTAPRFASTYRPRHRNRRYRGSANRSSTRSDNFAALQPGQTEENSPPRTPERCIRRTPKSDTSARLRACRRLGRAMALTIEEETLEGHESDTSSSSSASDAPPSRPTTLPHANYFAPPLYGRPGTSLPPSPSITSLLIPSRPTTPDLSDDEAEVELTRRKAPQVPTYEYYGFVLYLFSSLTFGVYLLWSYLPSPMLHAMGIYYYPNRWWSLAIPAWIAVAMMYVYVSLASYNVGYLTRKISSAETVVDEAAVVAVLDSKGRAKGAGRRGGLGAGVDLVRFWGEGTDGVMDIPLGGVCEILHGAGGFEGDEDVEEEGSWVWRVLGM</sequence>
<keyword evidence="2 6" id="KW-0812">Transmembrane</keyword>
<feature type="domain" description="PIG-P" evidence="7">
    <location>
        <begin position="189"/>
        <end position="323"/>
    </location>
</feature>
<feature type="region of interest" description="Disordered" evidence="5">
    <location>
        <begin position="104"/>
        <end position="138"/>
    </location>
</feature>
<evidence type="ECO:0000256" key="2">
    <source>
        <dbReference type="ARBA" id="ARBA00022692"/>
    </source>
</evidence>